<gene>
    <name evidence="1" type="ORF">O181_011093</name>
</gene>
<dbReference type="EMBL" id="AVOT02002741">
    <property type="protein sequence ID" value="MBW0471378.1"/>
    <property type="molecule type" value="Genomic_DNA"/>
</dbReference>
<evidence type="ECO:0000313" key="2">
    <source>
        <dbReference type="Proteomes" id="UP000765509"/>
    </source>
</evidence>
<organism evidence="1 2">
    <name type="scientific">Austropuccinia psidii MF-1</name>
    <dbReference type="NCBI Taxonomy" id="1389203"/>
    <lineage>
        <taxon>Eukaryota</taxon>
        <taxon>Fungi</taxon>
        <taxon>Dikarya</taxon>
        <taxon>Basidiomycota</taxon>
        <taxon>Pucciniomycotina</taxon>
        <taxon>Pucciniomycetes</taxon>
        <taxon>Pucciniales</taxon>
        <taxon>Sphaerophragmiaceae</taxon>
        <taxon>Austropuccinia</taxon>
    </lineage>
</organism>
<name>A0A9Q3BU79_9BASI</name>
<comment type="caution">
    <text evidence="1">The sequence shown here is derived from an EMBL/GenBank/DDBJ whole genome shotgun (WGS) entry which is preliminary data.</text>
</comment>
<accession>A0A9Q3BU79</accession>
<sequence length="130" mass="14684">MAFLGHLRPLWPLWPTVHKPWSVEPMGPFWPNSNESKRGQGGNPPAPKVRWVPNHKLAHLSQFWPPISTFPKMAKRTPRTTFWPLSTPGLWQPPEATSSSPARFPLNSGEELPFTNVICAKGFRCGAYMV</sequence>
<dbReference type="Proteomes" id="UP000765509">
    <property type="component" value="Unassembled WGS sequence"/>
</dbReference>
<protein>
    <submittedName>
        <fullName evidence="1">Uncharacterized protein</fullName>
    </submittedName>
</protein>
<proteinExistence type="predicted"/>
<evidence type="ECO:0000313" key="1">
    <source>
        <dbReference type="EMBL" id="MBW0471378.1"/>
    </source>
</evidence>
<reference evidence="1" key="1">
    <citation type="submission" date="2021-03" db="EMBL/GenBank/DDBJ databases">
        <title>Draft genome sequence of rust myrtle Austropuccinia psidii MF-1, a brazilian biotype.</title>
        <authorList>
            <person name="Quecine M.C."/>
            <person name="Pachon D.M.R."/>
            <person name="Bonatelli M.L."/>
            <person name="Correr F.H."/>
            <person name="Franceschini L.M."/>
            <person name="Leite T.F."/>
            <person name="Margarido G.R.A."/>
            <person name="Almeida C.A."/>
            <person name="Ferrarezi J.A."/>
            <person name="Labate C.A."/>
        </authorList>
    </citation>
    <scope>NUCLEOTIDE SEQUENCE</scope>
    <source>
        <strain evidence="1">MF-1</strain>
    </source>
</reference>
<dbReference type="AlphaFoldDB" id="A0A9Q3BU79"/>
<keyword evidence="2" id="KW-1185">Reference proteome</keyword>